<keyword evidence="2" id="KW-1185">Reference proteome</keyword>
<dbReference type="AlphaFoldDB" id="A0A1G8LET4"/>
<evidence type="ECO:0000313" key="1">
    <source>
        <dbReference type="EMBL" id="SDI54208.1"/>
    </source>
</evidence>
<protein>
    <submittedName>
        <fullName evidence="1">Uncharacterized protein</fullName>
    </submittedName>
</protein>
<reference evidence="1 2" key="1">
    <citation type="submission" date="2016-10" db="EMBL/GenBank/DDBJ databases">
        <authorList>
            <person name="de Groot N.N."/>
        </authorList>
    </citation>
    <scope>NUCLEOTIDE SEQUENCE [LARGE SCALE GENOMIC DNA]</scope>
    <source>
        <strain evidence="1 2">DSM 44892</strain>
    </source>
</reference>
<proteinExistence type="predicted"/>
<organism evidence="1 2">
    <name type="scientific">Rhodococcus triatomae</name>
    <dbReference type="NCBI Taxonomy" id="300028"/>
    <lineage>
        <taxon>Bacteria</taxon>
        <taxon>Bacillati</taxon>
        <taxon>Actinomycetota</taxon>
        <taxon>Actinomycetes</taxon>
        <taxon>Mycobacteriales</taxon>
        <taxon>Nocardiaceae</taxon>
        <taxon>Rhodococcus</taxon>
    </lineage>
</organism>
<name>A0A1G8LET4_9NOCA</name>
<gene>
    <name evidence="1" type="ORF">SAMN05444695_108145</name>
</gene>
<evidence type="ECO:0000313" key="2">
    <source>
        <dbReference type="Proteomes" id="UP000183263"/>
    </source>
</evidence>
<dbReference type="Proteomes" id="UP000183263">
    <property type="component" value="Unassembled WGS sequence"/>
</dbReference>
<sequence>MFADILNSCALRPARTVPTRADEGRLPRTSTTIWMLEDLEPFPDDPAVGDRCEPTTYWAAPDMLGLPAELWCRVEARIEEVHVDGHRERVAHLGEGFTTMLPDAVEAFPDTAGRTSLTGCLVRDRHLWADYRTRPTGSGRVLERNWLIQHAIRDPTRSPGWFSVSHDGPLRVHHGGSLPPNHAVVWSALSLELIPAGAGETRGAADHGEGDPERGV</sequence>
<dbReference type="EMBL" id="FNDN01000008">
    <property type="protein sequence ID" value="SDI54208.1"/>
    <property type="molecule type" value="Genomic_DNA"/>
</dbReference>
<accession>A0A1G8LET4</accession>